<feature type="compositionally biased region" description="Basic residues" evidence="1">
    <location>
        <begin position="246"/>
        <end position="256"/>
    </location>
</feature>
<dbReference type="EMBL" id="CP025544">
    <property type="protein sequence ID" value="AXK61010.1"/>
    <property type="molecule type" value="Genomic_DNA"/>
</dbReference>
<feature type="compositionally biased region" description="Polar residues" evidence="1">
    <location>
        <begin position="220"/>
        <end position="233"/>
    </location>
</feature>
<dbReference type="RefSeq" id="WP_115586025.1">
    <property type="nucleotide sequence ID" value="NZ_CP025544.1"/>
</dbReference>
<keyword evidence="3" id="KW-1185">Reference proteome</keyword>
<reference evidence="2 3" key="1">
    <citation type="submission" date="2017-12" db="EMBL/GenBank/DDBJ databases">
        <title>Chromulinavorax destructans is a abundant pathogen of dominant heterotrophic picoflagllates.</title>
        <authorList>
            <person name="Deeg C.M."/>
            <person name="Zimmer M."/>
            <person name="Suttle C.A."/>
        </authorList>
    </citation>
    <scope>NUCLEOTIDE SEQUENCE [LARGE SCALE GENOMIC DNA]</scope>
    <source>
        <strain evidence="2 3">SeV1</strain>
    </source>
</reference>
<sequence>MKNILHTFVAIAILSHNLYAMEMTCSKNDSAHCHQELESNILRETALVRTIESQEEFYSKIHTFYHITAAHQPGIQPCGQELFNNRELLLAAGIAPESESLHFLLLAQEYIVSHNTIEDARKNIIRNKINFLLPNQYGFSLYLTNPYKESHEDTLRAVILLYEKAKFIHKLNLIMNFQNILAITSYNINMHRHLLQQVQDTIQALTEKVHLQDTTHNDEITNNTPVSQATHNSGDQKDEQQVSITSHKKSSAKKSKTSAVISAQIMKRQASDVHTAEKRAEQSRRDKERVALEKKQQEEIAAAKNSEKKLISKKPAAQVQKTNKKNQKKNTQKDNTDIDDEEFFALVAAATLENNKINEFYHDFYNATHSIITTLQPSILQGREIAQLQTLINQLQNVHSTIEIMHEELTKIKLANRMNENITATITQVNKAITKKQYSNIFDQLFEKATGNVHDYIYNKDYLAWIFFKQSRLEAQLSSTIKSKNSFVDHNHATCKVLFEEYLEALNLENLKTTPAEKFELIYNKIEAVENKLLQDGIQLKWYLMIEPKLYAAIKEQYKNFDKFIDTCCAEQAATLKNEMYNFIEEHPYATDAQAKDFQKNLKQKVTLQNKFKILHILFKLHTDNGILDLSNLMYPMEKQITPISTQGLLTKDDLQSLSKSIEHLYTDENHTNITIMKPIIENLFAKASIPDQADRKWKRLIENIESVFNTNYISPEFESEEDNYDVLYTIEERFNEMEVYPLTPSQLADFTKIIATGIMTAEKIKNKK</sequence>
<organism evidence="2 3">
    <name type="scientific">Candidatus Chromulinivorax destructor</name>
    <dbReference type="NCBI Taxonomy" id="2066483"/>
    <lineage>
        <taxon>Bacteria</taxon>
        <taxon>Candidatus Babelota</taxon>
        <taxon>Candidatus Babeliae</taxon>
        <taxon>Candidatus Babeliales</taxon>
        <taxon>Candidatus Chromulinivoraceae</taxon>
        <taxon>Candidatus Chromulinivorax</taxon>
    </lineage>
</organism>
<evidence type="ECO:0000313" key="3">
    <source>
        <dbReference type="Proteomes" id="UP000254834"/>
    </source>
</evidence>
<feature type="compositionally biased region" description="Basic and acidic residues" evidence="1">
    <location>
        <begin position="269"/>
        <end position="298"/>
    </location>
</feature>
<protein>
    <submittedName>
        <fullName evidence="2">Uncharacterized protein</fullName>
    </submittedName>
</protein>
<name>A0A345ZCJ3_9BACT</name>
<gene>
    <name evidence="2" type="ORF">C0J27_04735</name>
</gene>
<proteinExistence type="predicted"/>
<dbReference type="KEGG" id="cdes:C0J27_04735"/>
<accession>A0A345ZCJ3</accession>
<dbReference type="AlphaFoldDB" id="A0A345ZCJ3"/>
<evidence type="ECO:0000256" key="1">
    <source>
        <dbReference type="SAM" id="MobiDB-lite"/>
    </source>
</evidence>
<evidence type="ECO:0000313" key="2">
    <source>
        <dbReference type="EMBL" id="AXK61010.1"/>
    </source>
</evidence>
<feature type="region of interest" description="Disordered" evidence="1">
    <location>
        <begin position="213"/>
        <end position="336"/>
    </location>
</feature>
<dbReference type="Proteomes" id="UP000254834">
    <property type="component" value="Chromosome"/>
</dbReference>